<accession>A0A6C0KM36</accession>
<keyword evidence="1" id="KW-0812">Transmembrane</keyword>
<evidence type="ECO:0000313" key="2">
    <source>
        <dbReference type="EMBL" id="QHU17404.1"/>
    </source>
</evidence>
<dbReference type="EMBL" id="MN740904">
    <property type="protein sequence ID" value="QHU17404.1"/>
    <property type="molecule type" value="Genomic_DNA"/>
</dbReference>
<evidence type="ECO:0008006" key="3">
    <source>
        <dbReference type="Google" id="ProtNLM"/>
    </source>
</evidence>
<keyword evidence="1" id="KW-0472">Membrane</keyword>
<protein>
    <recommendedName>
        <fullName evidence="3">YHS domain-containing protein</fullName>
    </recommendedName>
</protein>
<feature type="transmembrane region" description="Helical" evidence="1">
    <location>
        <begin position="21"/>
        <end position="42"/>
    </location>
</feature>
<dbReference type="NCBIfam" id="NF041384">
    <property type="entry name" value="YHS_seleno_dom"/>
    <property type="match status" value="1"/>
</dbReference>
<proteinExistence type="predicted"/>
<name>A0A6C0KM36_9ZZZZ</name>
<organism evidence="2">
    <name type="scientific">viral metagenome</name>
    <dbReference type="NCBI Taxonomy" id="1070528"/>
    <lineage>
        <taxon>unclassified sequences</taxon>
        <taxon>metagenomes</taxon>
        <taxon>organismal metagenomes</taxon>
    </lineage>
</organism>
<reference evidence="2" key="1">
    <citation type="journal article" date="2020" name="Nature">
        <title>Giant virus diversity and host interactions through global metagenomics.</title>
        <authorList>
            <person name="Schulz F."/>
            <person name="Roux S."/>
            <person name="Paez-Espino D."/>
            <person name="Jungbluth S."/>
            <person name="Walsh D.A."/>
            <person name="Denef V.J."/>
            <person name="McMahon K.D."/>
            <person name="Konstantinidis K.T."/>
            <person name="Eloe-Fadrosh E.A."/>
            <person name="Kyrpides N.C."/>
            <person name="Woyke T."/>
        </authorList>
    </citation>
    <scope>NUCLEOTIDE SEQUENCE</scope>
    <source>
        <strain evidence="2">GVMAG-S-3300012000-57</strain>
    </source>
</reference>
<sequence length="208" mass="23668">MQITRRKNDLNKFRLNIQMEKILVVIPIVAFSLFASMGIVQYTTTMNLATVCSTCPSSLPACSQSSHPVLGGLDVIPYFYNDSYVGQRGLDTISTLYNGFTYLFSNDDHKAMFDENPEQYIPQYGGYCAWGIAGEYCPTYPWSDSCLGPSGNWEHGTVLSDKLYFFLYEEAKEKFMANVIYNVEAGDERWLSWFSDFDTNMNTDCYVS</sequence>
<evidence type="ECO:0000256" key="1">
    <source>
        <dbReference type="SAM" id="Phobius"/>
    </source>
</evidence>
<keyword evidence="1" id="KW-1133">Transmembrane helix</keyword>
<dbReference type="AlphaFoldDB" id="A0A6C0KM36"/>